<dbReference type="Pfam" id="PF00226">
    <property type="entry name" value="DnaJ"/>
    <property type="match status" value="1"/>
</dbReference>
<dbReference type="Gene3D" id="1.10.287.110">
    <property type="entry name" value="DnaJ domain"/>
    <property type="match status" value="1"/>
</dbReference>
<feature type="chain" id="PRO_5042285942" description="J domain-containing protein" evidence="2">
    <location>
        <begin position="34"/>
        <end position="449"/>
    </location>
</feature>
<evidence type="ECO:0000256" key="1">
    <source>
        <dbReference type="SAM" id="MobiDB-lite"/>
    </source>
</evidence>
<sequence length="449" mass="49328">MTMTMTMSSRRPWKSSLLVILLLVFSAVTCGEARQQRRQSSRQNATKKDDDDYYAILGLKKTASSKEIKSKYRKLALKYHPDKVSEDEKEEAEKMFVKVSEAYSVLSDDEKRGIYDKYGKNGLDVHEQGGDPRASGFGGGFGGPGGGFGGGGGQHHFHHGGADAFKMFEQMFGADFGGGSGGGGGFGGGGGGFEQMFGGGFEQMFGGGAGFGGAGGGGRRQQAPELFQKGQSKVGKLGSPKFPNKSSKNMWMIMFYSNDDQISAELAQVYEVLAEKKNLAYKVGAVDCEKSEKEARFCQSKKVESVPQFGMVINGKVHLMENGDDVQSAKELHEFAVTHMPREFIHNINNKQQMEERLLGSGKPAALLLTDKYETSSTLFSLAYQFRNEFVFGESRAKNINMAREFNVKKYPHLVVIDKKGKRHQYTGGMAKDSIIRWLDGLKKKSDEL</sequence>
<protein>
    <recommendedName>
        <fullName evidence="3">J domain-containing protein</fullName>
    </recommendedName>
</protein>
<dbReference type="SUPFAM" id="SSF52833">
    <property type="entry name" value="Thioredoxin-like"/>
    <property type="match status" value="2"/>
</dbReference>
<comment type="caution">
    <text evidence="4">The sequence shown here is derived from an EMBL/GenBank/DDBJ whole genome shotgun (WGS) entry which is preliminary data.</text>
</comment>
<keyword evidence="5" id="KW-1185">Reference proteome</keyword>
<reference evidence="4" key="1">
    <citation type="submission" date="2023-08" db="EMBL/GenBank/DDBJ databases">
        <authorList>
            <person name="Audoor S."/>
            <person name="Bilcke G."/>
        </authorList>
    </citation>
    <scope>NUCLEOTIDE SEQUENCE</scope>
</reference>
<feature type="compositionally biased region" description="Gly residues" evidence="1">
    <location>
        <begin position="136"/>
        <end position="154"/>
    </location>
</feature>
<dbReference type="InterPro" id="IPR018253">
    <property type="entry name" value="DnaJ_domain_CS"/>
</dbReference>
<evidence type="ECO:0000313" key="5">
    <source>
        <dbReference type="Proteomes" id="UP001295423"/>
    </source>
</evidence>
<evidence type="ECO:0000259" key="3">
    <source>
        <dbReference type="PROSITE" id="PS50076"/>
    </source>
</evidence>
<dbReference type="PROSITE" id="PS00636">
    <property type="entry name" value="DNAJ_1"/>
    <property type="match status" value="1"/>
</dbReference>
<dbReference type="SMART" id="SM00271">
    <property type="entry name" value="DnaJ"/>
    <property type="match status" value="1"/>
</dbReference>
<dbReference type="Gene3D" id="3.40.30.10">
    <property type="entry name" value="Glutaredoxin"/>
    <property type="match status" value="2"/>
</dbReference>
<dbReference type="SUPFAM" id="SSF46565">
    <property type="entry name" value="Chaperone J-domain"/>
    <property type="match status" value="1"/>
</dbReference>
<feature type="region of interest" description="Disordered" evidence="1">
    <location>
        <begin position="134"/>
        <end position="155"/>
    </location>
</feature>
<dbReference type="EMBL" id="CAKOGP040001825">
    <property type="protein sequence ID" value="CAJ1953496.1"/>
    <property type="molecule type" value="Genomic_DNA"/>
</dbReference>
<dbReference type="InterPro" id="IPR036869">
    <property type="entry name" value="J_dom_sf"/>
</dbReference>
<dbReference type="PANTHER" id="PTHR45184:SF1">
    <property type="entry name" value="DNAJ PROTEIN ERDJ3A"/>
    <property type="match status" value="1"/>
</dbReference>
<dbReference type="PRINTS" id="PR00625">
    <property type="entry name" value="JDOMAIN"/>
</dbReference>
<dbReference type="AlphaFoldDB" id="A0AAD2PUZ7"/>
<proteinExistence type="predicted"/>
<gene>
    <name evidence="4" type="ORF">CYCCA115_LOCUS14096</name>
</gene>
<dbReference type="InterPro" id="IPR052842">
    <property type="entry name" value="ER_Co-chaperone"/>
</dbReference>
<dbReference type="InterPro" id="IPR036249">
    <property type="entry name" value="Thioredoxin-like_sf"/>
</dbReference>
<accession>A0AAD2PUZ7</accession>
<name>A0AAD2PUZ7_9STRA</name>
<dbReference type="CDD" id="cd06257">
    <property type="entry name" value="DnaJ"/>
    <property type="match status" value="1"/>
</dbReference>
<dbReference type="PANTHER" id="PTHR45184">
    <property type="entry name" value="DNAJ PROTEIN ERDJ3A"/>
    <property type="match status" value="1"/>
</dbReference>
<keyword evidence="2" id="KW-0732">Signal</keyword>
<dbReference type="Proteomes" id="UP001295423">
    <property type="component" value="Unassembled WGS sequence"/>
</dbReference>
<dbReference type="InterPro" id="IPR001623">
    <property type="entry name" value="DnaJ_domain"/>
</dbReference>
<evidence type="ECO:0000313" key="4">
    <source>
        <dbReference type="EMBL" id="CAJ1953496.1"/>
    </source>
</evidence>
<feature type="signal peptide" evidence="2">
    <location>
        <begin position="1"/>
        <end position="33"/>
    </location>
</feature>
<dbReference type="PROSITE" id="PS50076">
    <property type="entry name" value="DNAJ_2"/>
    <property type="match status" value="1"/>
</dbReference>
<feature type="domain" description="J" evidence="3">
    <location>
        <begin position="52"/>
        <end position="119"/>
    </location>
</feature>
<organism evidence="4 5">
    <name type="scientific">Cylindrotheca closterium</name>
    <dbReference type="NCBI Taxonomy" id="2856"/>
    <lineage>
        <taxon>Eukaryota</taxon>
        <taxon>Sar</taxon>
        <taxon>Stramenopiles</taxon>
        <taxon>Ochrophyta</taxon>
        <taxon>Bacillariophyta</taxon>
        <taxon>Bacillariophyceae</taxon>
        <taxon>Bacillariophycidae</taxon>
        <taxon>Bacillariales</taxon>
        <taxon>Bacillariaceae</taxon>
        <taxon>Cylindrotheca</taxon>
    </lineage>
</organism>
<evidence type="ECO:0000256" key="2">
    <source>
        <dbReference type="SAM" id="SignalP"/>
    </source>
</evidence>